<comment type="caution">
    <text evidence="1">The sequence shown here is derived from an EMBL/GenBank/DDBJ whole genome shotgun (WGS) entry which is preliminary data.</text>
</comment>
<keyword evidence="2" id="KW-1185">Reference proteome</keyword>
<accession>A0A367KQ99</accession>
<name>A0A367KQ99_RHIST</name>
<dbReference type="AlphaFoldDB" id="A0A367KQ99"/>
<evidence type="ECO:0000313" key="1">
    <source>
        <dbReference type="EMBL" id="RCI04394.1"/>
    </source>
</evidence>
<reference evidence="1 2" key="1">
    <citation type="journal article" date="2018" name="G3 (Bethesda)">
        <title>Phylogenetic and Phylogenomic Definition of Rhizopus Species.</title>
        <authorList>
            <person name="Gryganskyi A.P."/>
            <person name="Golan J."/>
            <person name="Dolatabadi S."/>
            <person name="Mondo S."/>
            <person name="Robb S."/>
            <person name="Idnurm A."/>
            <person name="Muszewska A."/>
            <person name="Steczkiewicz K."/>
            <person name="Masonjones S."/>
            <person name="Liao H.L."/>
            <person name="Gajdeczka M.T."/>
            <person name="Anike F."/>
            <person name="Vuek A."/>
            <person name="Anishchenko I.M."/>
            <person name="Voigt K."/>
            <person name="de Hoog G.S."/>
            <person name="Smith M.E."/>
            <person name="Heitman J."/>
            <person name="Vilgalys R."/>
            <person name="Stajich J.E."/>
        </authorList>
    </citation>
    <scope>NUCLEOTIDE SEQUENCE [LARGE SCALE GENOMIC DNA]</scope>
    <source>
        <strain evidence="1 2">LSU 92-RS-03</strain>
    </source>
</reference>
<gene>
    <name evidence="1" type="ORF">CU098_011028</name>
</gene>
<protein>
    <submittedName>
        <fullName evidence="1">Uncharacterized protein</fullName>
    </submittedName>
</protein>
<sequence length="166" mass="19075">MRSSFYNRENNSGQLRRSELSFKLNLRILSPAASKIIQNIAAEVAKLKTTTKDKVYHDNLMAVITGKCNLNKFVTLLLSLPIPELKKIRIPLVQIIGLKLMYLKLKLQLQLLRKDVIMKLLETILLSETSIKPITSITQLFNSRNDTFLVFLNWLCVIILETFLCL</sequence>
<proteinExistence type="predicted"/>
<dbReference type="EMBL" id="PJQM01000694">
    <property type="protein sequence ID" value="RCI04394.1"/>
    <property type="molecule type" value="Genomic_DNA"/>
</dbReference>
<organism evidence="1 2">
    <name type="scientific">Rhizopus stolonifer</name>
    <name type="common">Rhizopus nigricans</name>
    <dbReference type="NCBI Taxonomy" id="4846"/>
    <lineage>
        <taxon>Eukaryota</taxon>
        <taxon>Fungi</taxon>
        <taxon>Fungi incertae sedis</taxon>
        <taxon>Mucoromycota</taxon>
        <taxon>Mucoromycotina</taxon>
        <taxon>Mucoromycetes</taxon>
        <taxon>Mucorales</taxon>
        <taxon>Mucorineae</taxon>
        <taxon>Rhizopodaceae</taxon>
        <taxon>Rhizopus</taxon>
    </lineage>
</organism>
<evidence type="ECO:0000313" key="2">
    <source>
        <dbReference type="Proteomes" id="UP000253551"/>
    </source>
</evidence>
<dbReference type="Proteomes" id="UP000253551">
    <property type="component" value="Unassembled WGS sequence"/>
</dbReference>